<dbReference type="Pfam" id="PF14343">
    <property type="entry name" value="PrcB_C"/>
    <property type="match status" value="1"/>
</dbReference>
<keyword evidence="2" id="KW-0378">Hydrolase</keyword>
<sequence length="136" mass="15417">MKRILTIVGLTVLLLPVLFGCGKKEDDRSGRSEVDFEVVPKEELPAPLAEAVEENKKDEIRMTYMDGEDLYLVRGYGEQATGGYSISVLECSEDEEKVYLDTRLLGPENPDEISRDPSYPYLALRIDMRDKEVVIQ</sequence>
<name>A0A9D1AED0_9FIRM</name>
<gene>
    <name evidence="2" type="ORF">IAB31_13515</name>
</gene>
<evidence type="ECO:0000313" key="3">
    <source>
        <dbReference type="Proteomes" id="UP000886757"/>
    </source>
</evidence>
<evidence type="ECO:0000313" key="2">
    <source>
        <dbReference type="EMBL" id="HIR14928.1"/>
    </source>
</evidence>
<dbReference type="InterPro" id="IPR025748">
    <property type="entry name" value="PrcB_C_dom"/>
</dbReference>
<reference evidence="2" key="1">
    <citation type="submission" date="2020-10" db="EMBL/GenBank/DDBJ databases">
        <authorList>
            <person name="Gilroy R."/>
        </authorList>
    </citation>
    <scope>NUCLEOTIDE SEQUENCE</scope>
    <source>
        <strain evidence="2">ChiSjej4B22-8148</strain>
    </source>
</reference>
<proteinExistence type="predicted"/>
<keyword evidence="2" id="KW-0645">Protease</keyword>
<dbReference type="Proteomes" id="UP000886757">
    <property type="component" value="Unassembled WGS sequence"/>
</dbReference>
<feature type="domain" description="PrcB C-terminal" evidence="1">
    <location>
        <begin position="70"/>
        <end position="127"/>
    </location>
</feature>
<dbReference type="GO" id="GO:0008233">
    <property type="term" value="F:peptidase activity"/>
    <property type="evidence" value="ECO:0007669"/>
    <property type="project" value="UniProtKB-KW"/>
</dbReference>
<dbReference type="AlphaFoldDB" id="A0A9D1AED0"/>
<dbReference type="EMBL" id="DVGK01000160">
    <property type="protein sequence ID" value="HIR14928.1"/>
    <property type="molecule type" value="Genomic_DNA"/>
</dbReference>
<dbReference type="PROSITE" id="PS51257">
    <property type="entry name" value="PROKAR_LIPOPROTEIN"/>
    <property type="match status" value="1"/>
</dbReference>
<accession>A0A9D1AED0</accession>
<comment type="caution">
    <text evidence="2">The sequence shown here is derived from an EMBL/GenBank/DDBJ whole genome shotgun (WGS) entry which is preliminary data.</text>
</comment>
<reference evidence="2" key="2">
    <citation type="journal article" date="2021" name="PeerJ">
        <title>Extensive microbial diversity within the chicken gut microbiome revealed by metagenomics and culture.</title>
        <authorList>
            <person name="Gilroy R."/>
            <person name="Ravi A."/>
            <person name="Getino M."/>
            <person name="Pursley I."/>
            <person name="Horton D.L."/>
            <person name="Alikhan N.F."/>
            <person name="Baker D."/>
            <person name="Gharbi K."/>
            <person name="Hall N."/>
            <person name="Watson M."/>
            <person name="Adriaenssens E.M."/>
            <person name="Foster-Nyarko E."/>
            <person name="Jarju S."/>
            <person name="Secka A."/>
            <person name="Antonio M."/>
            <person name="Oren A."/>
            <person name="Chaudhuri R.R."/>
            <person name="La Ragione R."/>
            <person name="Hildebrand F."/>
            <person name="Pallen M.J."/>
        </authorList>
    </citation>
    <scope>NUCLEOTIDE SEQUENCE</scope>
    <source>
        <strain evidence="2">ChiSjej4B22-8148</strain>
    </source>
</reference>
<dbReference type="GO" id="GO:0006508">
    <property type="term" value="P:proteolysis"/>
    <property type="evidence" value="ECO:0007669"/>
    <property type="project" value="UniProtKB-KW"/>
</dbReference>
<protein>
    <submittedName>
        <fullName evidence="2">Protease complex subunit PrcB family protein</fullName>
    </submittedName>
</protein>
<organism evidence="2 3">
    <name type="scientific">Candidatus Choladousia intestinavium</name>
    <dbReference type="NCBI Taxonomy" id="2840727"/>
    <lineage>
        <taxon>Bacteria</taxon>
        <taxon>Bacillati</taxon>
        <taxon>Bacillota</taxon>
        <taxon>Clostridia</taxon>
        <taxon>Lachnospirales</taxon>
        <taxon>Lachnospiraceae</taxon>
        <taxon>Lachnospiraceae incertae sedis</taxon>
        <taxon>Candidatus Choladousia</taxon>
    </lineage>
</organism>
<evidence type="ECO:0000259" key="1">
    <source>
        <dbReference type="Pfam" id="PF14343"/>
    </source>
</evidence>